<dbReference type="InterPro" id="IPR018108">
    <property type="entry name" value="MCP_transmembrane"/>
</dbReference>
<dbReference type="InterPro" id="IPR023395">
    <property type="entry name" value="MCP_dom_sf"/>
</dbReference>
<reference evidence="12 13" key="1">
    <citation type="journal article" date="2024" name="Science">
        <title>Giant polyketide synthase enzymes in the biosynthesis of giant marine polyether toxins.</title>
        <authorList>
            <person name="Fallon T.R."/>
            <person name="Shende V.V."/>
            <person name="Wierzbicki I.H."/>
            <person name="Pendleton A.L."/>
            <person name="Watervoot N.F."/>
            <person name="Auber R.P."/>
            <person name="Gonzalez D.J."/>
            <person name="Wisecaver J.H."/>
            <person name="Moore B.S."/>
        </authorList>
    </citation>
    <scope>NUCLEOTIDE SEQUENCE [LARGE SCALE GENOMIC DNA]</scope>
    <source>
        <strain evidence="12 13">12B1</strain>
    </source>
</reference>
<evidence type="ECO:0000313" key="13">
    <source>
        <dbReference type="Proteomes" id="UP001515480"/>
    </source>
</evidence>
<evidence type="ECO:0000256" key="10">
    <source>
        <dbReference type="SAM" id="Phobius"/>
    </source>
</evidence>
<evidence type="ECO:0000256" key="4">
    <source>
        <dbReference type="ARBA" id="ARBA00022692"/>
    </source>
</evidence>
<evidence type="ECO:0000256" key="2">
    <source>
        <dbReference type="ARBA" id="ARBA00006375"/>
    </source>
</evidence>
<dbReference type="Proteomes" id="UP001515480">
    <property type="component" value="Unassembled WGS sequence"/>
</dbReference>
<feature type="transmembrane region" description="Helical" evidence="10">
    <location>
        <begin position="403"/>
        <end position="420"/>
    </location>
</feature>
<dbReference type="EMBL" id="JBGBPQ010000031">
    <property type="protein sequence ID" value="KAL1495633.1"/>
    <property type="molecule type" value="Genomic_DNA"/>
</dbReference>
<evidence type="ECO:0000313" key="12">
    <source>
        <dbReference type="EMBL" id="KAL1495633.1"/>
    </source>
</evidence>
<evidence type="ECO:0000256" key="7">
    <source>
        <dbReference type="ARBA" id="ARBA00023136"/>
    </source>
</evidence>
<dbReference type="GO" id="GO:0016020">
    <property type="term" value="C:membrane"/>
    <property type="evidence" value="ECO:0007669"/>
    <property type="project" value="UniProtKB-SubCell"/>
</dbReference>
<gene>
    <name evidence="12" type="ORF">AB1Y20_016500</name>
</gene>
<sequence length="425" mass="44221">MPRLLLLLAAASSLALPRPTPPRLSRRALLVGSSSLPVLFTVAPLAEAAFGPAGGSLDSPPKLKAIDVEAWLDLRPEKAKQRAGAVPLSRLRAIREQIDQAFSSESLESLIAALEAEAPTPAIAAELLALRERLRRGADARRLARELREREEQLARLAAQPPLVVYGAAFAASCASTAVMHPLDTYKTLQQSGRLPSAFPPLASLYAGLLPNLLKEGPSSALYLGVYEAAKARLLASPLGAAPLAVYLAAGACGEVAGSVVRAPAEAAKARLQANLSSDAAGALRGAVGDAAGRRRTARAWGASLLRDVPMGGAQLAVFESLKAAAVASAAVRWDTNSPAAEALFGAAGGLVGALITAPADVIVTRINTQLSSDNPAGLWEVTRQIWEEEGLGGFFAGATSRVLYWAPAIGIFLSLYCTLRQLAL</sequence>
<keyword evidence="6 10" id="KW-1133">Transmembrane helix</keyword>
<keyword evidence="4 8" id="KW-0812">Transmembrane</keyword>
<name>A0AB34IDY3_PRYPA</name>
<comment type="similarity">
    <text evidence="2 9">Belongs to the mitochondrial carrier (TC 2.A.29) family.</text>
</comment>
<dbReference type="PANTHER" id="PTHR45667">
    <property type="entry name" value="S-ADENOSYLMETHIONINE MITOCHONDRIAL CARRIER PROTEIN"/>
    <property type="match status" value="1"/>
</dbReference>
<dbReference type="Pfam" id="PF00153">
    <property type="entry name" value="Mito_carr"/>
    <property type="match status" value="2"/>
</dbReference>
<keyword evidence="11" id="KW-0732">Signal</keyword>
<feature type="signal peptide" evidence="11">
    <location>
        <begin position="1"/>
        <end position="17"/>
    </location>
</feature>
<dbReference type="AlphaFoldDB" id="A0AB34IDY3"/>
<keyword evidence="7 8" id="KW-0472">Membrane</keyword>
<evidence type="ECO:0008006" key="14">
    <source>
        <dbReference type="Google" id="ProtNLM"/>
    </source>
</evidence>
<evidence type="ECO:0000256" key="11">
    <source>
        <dbReference type="SAM" id="SignalP"/>
    </source>
</evidence>
<dbReference type="Gene3D" id="1.50.40.10">
    <property type="entry name" value="Mitochondrial carrier domain"/>
    <property type="match status" value="1"/>
</dbReference>
<keyword evidence="5" id="KW-0677">Repeat</keyword>
<evidence type="ECO:0000256" key="9">
    <source>
        <dbReference type="RuleBase" id="RU000488"/>
    </source>
</evidence>
<evidence type="ECO:0000256" key="3">
    <source>
        <dbReference type="ARBA" id="ARBA00022448"/>
    </source>
</evidence>
<feature type="repeat" description="Solcar" evidence="8">
    <location>
        <begin position="337"/>
        <end position="423"/>
    </location>
</feature>
<dbReference type="PROSITE" id="PS50920">
    <property type="entry name" value="SOLCAR"/>
    <property type="match status" value="3"/>
</dbReference>
<feature type="chain" id="PRO_5044308716" description="Mitochondrial carrier protein" evidence="11">
    <location>
        <begin position="18"/>
        <end position="425"/>
    </location>
</feature>
<feature type="repeat" description="Solcar" evidence="8">
    <location>
        <begin position="245"/>
        <end position="325"/>
    </location>
</feature>
<protein>
    <recommendedName>
        <fullName evidence="14">Mitochondrial carrier protein</fullName>
    </recommendedName>
</protein>
<evidence type="ECO:0000256" key="5">
    <source>
        <dbReference type="ARBA" id="ARBA00022737"/>
    </source>
</evidence>
<dbReference type="SUPFAM" id="SSF103506">
    <property type="entry name" value="Mitochondrial carrier"/>
    <property type="match status" value="1"/>
</dbReference>
<evidence type="ECO:0000256" key="8">
    <source>
        <dbReference type="PROSITE-ProRule" id="PRU00282"/>
    </source>
</evidence>
<keyword evidence="13" id="KW-1185">Reference proteome</keyword>
<comment type="caution">
    <text evidence="12">The sequence shown here is derived from an EMBL/GenBank/DDBJ whole genome shotgun (WGS) entry which is preliminary data.</text>
</comment>
<evidence type="ECO:0000256" key="6">
    <source>
        <dbReference type="ARBA" id="ARBA00022989"/>
    </source>
</evidence>
<organism evidence="12 13">
    <name type="scientific">Prymnesium parvum</name>
    <name type="common">Toxic golden alga</name>
    <dbReference type="NCBI Taxonomy" id="97485"/>
    <lineage>
        <taxon>Eukaryota</taxon>
        <taxon>Haptista</taxon>
        <taxon>Haptophyta</taxon>
        <taxon>Prymnesiophyceae</taxon>
        <taxon>Prymnesiales</taxon>
        <taxon>Prymnesiaceae</taxon>
        <taxon>Prymnesium</taxon>
    </lineage>
</organism>
<keyword evidence="3 9" id="KW-0813">Transport</keyword>
<proteinExistence type="inferred from homology"/>
<feature type="repeat" description="Solcar" evidence="8">
    <location>
        <begin position="160"/>
        <end position="233"/>
    </location>
</feature>
<comment type="subcellular location">
    <subcellularLocation>
        <location evidence="1">Membrane</location>
        <topology evidence="1">Multi-pass membrane protein</topology>
    </subcellularLocation>
</comment>
<evidence type="ECO:0000256" key="1">
    <source>
        <dbReference type="ARBA" id="ARBA00004141"/>
    </source>
</evidence>
<accession>A0AB34IDY3</accession>